<evidence type="ECO:0000256" key="2">
    <source>
        <dbReference type="SAM" id="SignalP"/>
    </source>
</evidence>
<reference evidence="3 4" key="2">
    <citation type="journal article" date="2012" name="Stand. Genomic Sci.">
        <title>Complete genome sequence of the orange-red pigmented, radioresistant Deinococcus proteolyticus type strain (MRP(T)).</title>
        <authorList>
            <person name="Copeland A."/>
            <person name="Zeytun A."/>
            <person name="Yassawong M."/>
            <person name="Nolan M."/>
            <person name="Lucas S."/>
            <person name="Hammon N."/>
            <person name="Deshpande S."/>
            <person name="Cheng J.F."/>
            <person name="Han C."/>
            <person name="Tapia R."/>
            <person name="Goodwin L.A."/>
            <person name="Pitluck S."/>
            <person name="Mavromatis K."/>
            <person name="Liolios K."/>
            <person name="Pagani I."/>
            <person name="Ivanova N."/>
            <person name="Mikhailova N."/>
            <person name="Pati A."/>
            <person name="Chen A."/>
            <person name="Palaniappan K."/>
            <person name="Land M."/>
            <person name="Hauser L."/>
            <person name="Jeffries C.D."/>
            <person name="Brambilla E.M."/>
            <person name="Rohde M."/>
            <person name="Sikorski J."/>
            <person name="Pukall R."/>
            <person name="Goker M."/>
            <person name="Detter J.C."/>
            <person name="Woyke T."/>
            <person name="Bristow J."/>
            <person name="Eisen J.A."/>
            <person name="Markowitz V."/>
            <person name="Hugenholtz P."/>
            <person name="Kyrpides N.C."/>
            <person name="Klenk H.P."/>
            <person name="Lapidus A."/>
        </authorList>
    </citation>
    <scope>NUCLEOTIDE SEQUENCE [LARGE SCALE GENOMIC DNA]</scope>
    <source>
        <strain evidence="4">ATCC 35074 / DSM 20540 / JCM 6276 / NBRC 101906 / NCIMB 13154 / VKM Ac-1939 / CCM 2703 / MRP</strain>
    </source>
</reference>
<dbReference type="RefSeq" id="WP_013615562.1">
    <property type="nucleotide sequence ID" value="NC_015161.1"/>
</dbReference>
<dbReference type="AlphaFoldDB" id="F0RLN0"/>
<evidence type="ECO:0008006" key="5">
    <source>
        <dbReference type="Google" id="ProtNLM"/>
    </source>
</evidence>
<sequence>MRRVQFIAAFALPLLALPAQAGAQVRQQAQLRPQDTVIRYYRALNARDYRAAYALWSGGGQASGQSFAAFKAGFACTRSTHVKLAGPVRLEGAAGSLYAEVPVQVRAQLNSGRLQMFTGHYVLHKNNTGTGDPDSWNWHLYRADLQERGGASGRLPPPPELSARPATLPSCA</sequence>
<name>F0RLN0_DEIPM</name>
<protein>
    <recommendedName>
        <fullName evidence="5">SnoaL-like domain-containing protein</fullName>
    </recommendedName>
</protein>
<gene>
    <name evidence="3" type="ordered locus">Deipr_1822</name>
</gene>
<dbReference type="Proteomes" id="UP000007718">
    <property type="component" value="Chromosome"/>
</dbReference>
<reference evidence="4" key="1">
    <citation type="submission" date="2011-02" db="EMBL/GenBank/DDBJ databases">
        <title>The complete sequence of chromosome of Deinococcus proteolyticus DSM 20540.</title>
        <authorList>
            <consortium name="US DOE Joint Genome Institute (JGI-PGF)"/>
            <person name="Lucas S."/>
            <person name="Copeland A."/>
            <person name="Lapidus A."/>
            <person name="Bruce D."/>
            <person name="Goodwin L."/>
            <person name="Pitluck S."/>
            <person name="Kyrpides N."/>
            <person name="Mavromatis K."/>
            <person name="Pagani I."/>
            <person name="Ivanova N."/>
            <person name="Ovchinnikova G."/>
            <person name="Zeytun A."/>
            <person name="Detter J.C."/>
            <person name="Han C."/>
            <person name="Land M."/>
            <person name="Hauser L."/>
            <person name="Markowitz V."/>
            <person name="Cheng J.-F."/>
            <person name="Hugenholtz P."/>
            <person name="Woyke T."/>
            <person name="Wu D."/>
            <person name="Pukall R."/>
            <person name="Steenblock K."/>
            <person name="Brambilla E."/>
            <person name="Klenk H.-P."/>
            <person name="Eisen J.A."/>
        </authorList>
    </citation>
    <scope>NUCLEOTIDE SEQUENCE [LARGE SCALE GENOMIC DNA]</scope>
    <source>
        <strain evidence="4">ATCC 35074 / DSM 20540 / JCM 6276 / NBRC 101906 / NCIMB 13154 / VKM Ac-1939 / CCM 2703 / MRP</strain>
    </source>
</reference>
<dbReference type="EMBL" id="CP002536">
    <property type="protein sequence ID" value="ADY26954.1"/>
    <property type="molecule type" value="Genomic_DNA"/>
</dbReference>
<dbReference type="eggNOG" id="ENOG50333XM">
    <property type="taxonomic scope" value="Bacteria"/>
</dbReference>
<evidence type="ECO:0000313" key="4">
    <source>
        <dbReference type="Proteomes" id="UP000007718"/>
    </source>
</evidence>
<keyword evidence="2" id="KW-0732">Signal</keyword>
<feature type="signal peptide" evidence="2">
    <location>
        <begin position="1"/>
        <end position="21"/>
    </location>
</feature>
<proteinExistence type="predicted"/>
<evidence type="ECO:0000256" key="1">
    <source>
        <dbReference type="SAM" id="MobiDB-lite"/>
    </source>
</evidence>
<dbReference type="InterPro" id="IPR032710">
    <property type="entry name" value="NTF2-like_dom_sf"/>
</dbReference>
<accession>F0RLN0</accession>
<feature type="chain" id="PRO_5003257723" description="SnoaL-like domain-containing protein" evidence="2">
    <location>
        <begin position="22"/>
        <end position="172"/>
    </location>
</feature>
<dbReference type="OrthoDB" id="485556at2"/>
<evidence type="ECO:0000313" key="3">
    <source>
        <dbReference type="EMBL" id="ADY26954.1"/>
    </source>
</evidence>
<dbReference type="STRING" id="693977.Deipr_1822"/>
<dbReference type="KEGG" id="dpt:Deipr_1822"/>
<dbReference type="SUPFAM" id="SSF54427">
    <property type="entry name" value="NTF2-like"/>
    <property type="match status" value="1"/>
</dbReference>
<feature type="region of interest" description="Disordered" evidence="1">
    <location>
        <begin position="149"/>
        <end position="172"/>
    </location>
</feature>
<keyword evidence="4" id="KW-1185">Reference proteome</keyword>
<organism evidence="3 4">
    <name type="scientific">Deinococcus proteolyticus (strain ATCC 35074 / DSM 20540 / JCM 6276 / NBRC 101906 / NCIMB 13154 / VKM Ac-1939 / CCM 2703 / MRP)</name>
    <dbReference type="NCBI Taxonomy" id="693977"/>
    <lineage>
        <taxon>Bacteria</taxon>
        <taxon>Thermotogati</taxon>
        <taxon>Deinococcota</taxon>
        <taxon>Deinococci</taxon>
        <taxon>Deinococcales</taxon>
        <taxon>Deinococcaceae</taxon>
        <taxon>Deinococcus</taxon>
    </lineage>
</organism>
<dbReference type="HOGENOM" id="CLU_137950_0_0_0"/>